<feature type="compositionally biased region" description="Basic and acidic residues" evidence="6">
    <location>
        <begin position="1"/>
        <end position="11"/>
    </location>
</feature>
<evidence type="ECO:0000256" key="3">
    <source>
        <dbReference type="ARBA" id="ARBA00023125"/>
    </source>
</evidence>
<keyword evidence="2" id="KW-0479">Metal-binding</keyword>
<feature type="compositionally biased region" description="Low complexity" evidence="6">
    <location>
        <begin position="26"/>
        <end position="39"/>
    </location>
</feature>
<dbReference type="SMART" id="SM00066">
    <property type="entry name" value="GAL4"/>
    <property type="match status" value="1"/>
</dbReference>
<dbReference type="InterPro" id="IPR036864">
    <property type="entry name" value="Zn2-C6_fun-type_DNA-bd_sf"/>
</dbReference>
<dbReference type="InterPro" id="IPR001138">
    <property type="entry name" value="Zn2Cys6_DnaBD"/>
</dbReference>
<dbReference type="InterPro" id="IPR050987">
    <property type="entry name" value="AtrR-like"/>
</dbReference>
<keyword evidence="4" id="KW-0539">Nucleus</keyword>
<evidence type="ECO:0000259" key="7">
    <source>
        <dbReference type="PROSITE" id="PS50048"/>
    </source>
</evidence>
<dbReference type="Gene3D" id="4.10.240.10">
    <property type="entry name" value="Zn(2)-C6 fungal-type DNA-binding domain"/>
    <property type="match status" value="1"/>
</dbReference>
<evidence type="ECO:0000256" key="5">
    <source>
        <dbReference type="SAM" id="Coils"/>
    </source>
</evidence>
<dbReference type="Pfam" id="PF00172">
    <property type="entry name" value="Zn_clus"/>
    <property type="match status" value="1"/>
</dbReference>
<dbReference type="SUPFAM" id="SSF57701">
    <property type="entry name" value="Zn2/Cys6 DNA-binding domain"/>
    <property type="match status" value="1"/>
</dbReference>
<feature type="region of interest" description="Disordered" evidence="6">
    <location>
        <begin position="1"/>
        <end position="53"/>
    </location>
</feature>
<evidence type="ECO:0000256" key="6">
    <source>
        <dbReference type="SAM" id="MobiDB-lite"/>
    </source>
</evidence>
<dbReference type="CDD" id="cd00067">
    <property type="entry name" value="GAL4"/>
    <property type="match status" value="1"/>
</dbReference>
<dbReference type="OrthoDB" id="10308025at2759"/>
<reference evidence="8 9" key="1">
    <citation type="submission" date="2016-02" db="EMBL/GenBank/DDBJ databases">
        <title>Comparative genomic and transcriptomic foundation for Pichia pastoris.</title>
        <authorList>
            <person name="Love K.R."/>
            <person name="Shah K.A."/>
            <person name="Whittaker C.A."/>
            <person name="Wu J."/>
            <person name="Bartlett M.C."/>
            <person name="Ma D."/>
            <person name="Leeson R.L."/>
            <person name="Priest M."/>
            <person name="Young S.K."/>
            <person name="Love J.C."/>
        </authorList>
    </citation>
    <scope>NUCLEOTIDE SEQUENCE [LARGE SCALE GENOMIC DNA]</scope>
    <source>
        <strain evidence="8 9">ATCC 28485</strain>
    </source>
</reference>
<dbReference type="PROSITE" id="PS00463">
    <property type="entry name" value="ZN2_CY6_FUNGAL_1"/>
    <property type="match status" value="1"/>
</dbReference>
<evidence type="ECO:0000313" key="9">
    <source>
        <dbReference type="Proteomes" id="UP000094565"/>
    </source>
</evidence>
<dbReference type="Proteomes" id="UP000094565">
    <property type="component" value="Chromosome 1"/>
</dbReference>
<dbReference type="PANTHER" id="PTHR46910:SF3">
    <property type="entry name" value="HALOTOLERANCE PROTEIN 9-RELATED"/>
    <property type="match status" value="1"/>
</dbReference>
<gene>
    <name evidence="8" type="ORF">ATY40_BA7500524</name>
</gene>
<dbReference type="CDD" id="cd12148">
    <property type="entry name" value="fungal_TF_MHR"/>
    <property type="match status" value="1"/>
</dbReference>
<dbReference type="GO" id="GO:0008270">
    <property type="term" value="F:zinc ion binding"/>
    <property type="evidence" value="ECO:0007669"/>
    <property type="project" value="InterPro"/>
</dbReference>
<organism evidence="8 9">
    <name type="scientific">Komagataella pastoris</name>
    <name type="common">Yeast</name>
    <name type="synonym">Pichia pastoris</name>
    <dbReference type="NCBI Taxonomy" id="4922"/>
    <lineage>
        <taxon>Eukaryota</taxon>
        <taxon>Fungi</taxon>
        <taxon>Dikarya</taxon>
        <taxon>Ascomycota</taxon>
        <taxon>Saccharomycotina</taxon>
        <taxon>Pichiomycetes</taxon>
        <taxon>Pichiales</taxon>
        <taxon>Pichiaceae</taxon>
        <taxon>Komagataella</taxon>
    </lineage>
</organism>
<dbReference type="GO" id="GO:0000981">
    <property type="term" value="F:DNA-binding transcription factor activity, RNA polymerase II-specific"/>
    <property type="evidence" value="ECO:0007669"/>
    <property type="project" value="InterPro"/>
</dbReference>
<keyword evidence="3" id="KW-0238">DNA-binding</keyword>
<keyword evidence="5" id="KW-0175">Coiled coil</keyword>
<protein>
    <submittedName>
        <fullName evidence="8">BA75_00524T0</fullName>
    </submittedName>
</protein>
<accession>A0A1B2J6W1</accession>
<sequence length="754" mass="86677">MAHEKTGKEENQPSAPKNTDLNLYEQSQQPSQPSHPQQPFIRPQSIPNFSQLQYPQQWQYQTYQPSPVFNPGHGQPTHVYEAGSSHQRSQLENITGGGIGGRPQVNPLPPRSLPLQQQPPQPAVVPGQTFGVPMYQFPQNYVTQDPLQPKSSLPLMLNPPAATKSKQDPRAKVACIRCKKRKTKCTGGNPCKLCSISKVKCVYQTPGKRISILESHFRSLQDRIKFLENELHIAKDQTSDPSRFKAIDRALDSFTSERLYSMISSLHFMFKEFVLSTDISTLFEVVDNNVNTFQPAESNEERKNNDLFFKSVLLCIVAISLTREAKLSQNSSKSAIIDISHEVVYENPEKLPGFAYIRDALSLLPLMLICSEQSQVVELLTLISYYFLCSGHNEIAYKYSALGDKICTVAKLYINKDANQYRRKVFWNCYSFTRLLTITHLYQLKPNLVQSFRFSEIDIPQPMLSNSNSLEVSSSTISTMFRHRADLANISEQVINLFSRNTPQISTSSKEWMLNGYIREFIFEALLEQVPFLLDWTQDFQIKSFSAFATTGQHYCVMILIHFFGPLFIFGVGSLIKKGVWPNIEGILILSFRLHTMLQDDSSSMLSCQDFIKFLIVIIVRTLQLHQYGYINLQKQFHLENYLLINLNQLRDYDASSFAKTLDQLNLFSNKQKLSFLDRLPKPKNKKYPLRMDYMDLSSMDNSIDSLFIGDKDQCVYKLRHSKPEFLSCYTKEWFDTDRIWAHLVTEEQLPHRT</sequence>
<dbReference type="GO" id="GO:0003677">
    <property type="term" value="F:DNA binding"/>
    <property type="evidence" value="ECO:0007669"/>
    <property type="project" value="UniProtKB-KW"/>
</dbReference>
<evidence type="ECO:0000256" key="4">
    <source>
        <dbReference type="ARBA" id="ARBA00023242"/>
    </source>
</evidence>
<dbReference type="EMBL" id="CP014584">
    <property type="protein sequence ID" value="ANZ73721.1"/>
    <property type="molecule type" value="Genomic_DNA"/>
</dbReference>
<comment type="subcellular location">
    <subcellularLocation>
        <location evidence="1">Nucleus</location>
    </subcellularLocation>
</comment>
<name>A0A1B2J6W1_PICPA</name>
<proteinExistence type="predicted"/>
<evidence type="ECO:0000256" key="1">
    <source>
        <dbReference type="ARBA" id="ARBA00004123"/>
    </source>
</evidence>
<evidence type="ECO:0000256" key="2">
    <source>
        <dbReference type="ARBA" id="ARBA00022723"/>
    </source>
</evidence>
<feature type="coiled-coil region" evidence="5">
    <location>
        <begin position="210"/>
        <end position="237"/>
    </location>
</feature>
<feature type="domain" description="Zn(2)-C6 fungal-type" evidence="7">
    <location>
        <begin position="174"/>
        <end position="203"/>
    </location>
</feature>
<feature type="compositionally biased region" description="Polar residues" evidence="6">
    <location>
        <begin position="12"/>
        <end position="25"/>
    </location>
</feature>
<dbReference type="PROSITE" id="PS50048">
    <property type="entry name" value="ZN2_CY6_FUNGAL_2"/>
    <property type="match status" value="1"/>
</dbReference>
<keyword evidence="9" id="KW-1185">Reference proteome</keyword>
<dbReference type="AlphaFoldDB" id="A0A1B2J6W1"/>
<dbReference type="PANTHER" id="PTHR46910">
    <property type="entry name" value="TRANSCRIPTION FACTOR PDR1"/>
    <property type="match status" value="1"/>
</dbReference>
<dbReference type="GO" id="GO:0005634">
    <property type="term" value="C:nucleus"/>
    <property type="evidence" value="ECO:0007669"/>
    <property type="project" value="UniProtKB-SubCell"/>
</dbReference>
<evidence type="ECO:0000313" key="8">
    <source>
        <dbReference type="EMBL" id="ANZ73721.1"/>
    </source>
</evidence>